<dbReference type="InterPro" id="IPR052895">
    <property type="entry name" value="HetReg/Transcr_Mod"/>
</dbReference>
<reference evidence="2" key="1">
    <citation type="journal article" date="2020" name="Stud. Mycol.">
        <title>101 Dothideomycetes genomes: a test case for predicting lifestyles and emergence of pathogens.</title>
        <authorList>
            <person name="Haridas S."/>
            <person name="Albert R."/>
            <person name="Binder M."/>
            <person name="Bloem J."/>
            <person name="Labutti K."/>
            <person name="Salamov A."/>
            <person name="Andreopoulos B."/>
            <person name="Baker S."/>
            <person name="Barry K."/>
            <person name="Bills G."/>
            <person name="Bluhm B."/>
            <person name="Cannon C."/>
            <person name="Castanera R."/>
            <person name="Culley D."/>
            <person name="Daum C."/>
            <person name="Ezra D."/>
            <person name="Gonzalez J."/>
            <person name="Henrissat B."/>
            <person name="Kuo A."/>
            <person name="Liang C."/>
            <person name="Lipzen A."/>
            <person name="Lutzoni F."/>
            <person name="Magnuson J."/>
            <person name="Mondo S."/>
            <person name="Nolan M."/>
            <person name="Ohm R."/>
            <person name="Pangilinan J."/>
            <person name="Park H.-J."/>
            <person name="Ramirez L."/>
            <person name="Alfaro M."/>
            <person name="Sun H."/>
            <person name="Tritt A."/>
            <person name="Yoshinaga Y."/>
            <person name="Zwiers L.-H."/>
            <person name="Turgeon B."/>
            <person name="Goodwin S."/>
            <person name="Spatafora J."/>
            <person name="Crous P."/>
            <person name="Grigoriev I."/>
        </authorList>
    </citation>
    <scope>NUCLEOTIDE SEQUENCE</scope>
    <source>
        <strain evidence="2">CBS 627.86</strain>
    </source>
</reference>
<dbReference type="EMBL" id="ML977377">
    <property type="protein sequence ID" value="KAF2105548.1"/>
    <property type="molecule type" value="Genomic_DNA"/>
</dbReference>
<dbReference type="Pfam" id="PF06985">
    <property type="entry name" value="HET"/>
    <property type="match status" value="1"/>
</dbReference>
<organism evidence="2 3">
    <name type="scientific">Lophiotrema nucula</name>
    <dbReference type="NCBI Taxonomy" id="690887"/>
    <lineage>
        <taxon>Eukaryota</taxon>
        <taxon>Fungi</taxon>
        <taxon>Dikarya</taxon>
        <taxon>Ascomycota</taxon>
        <taxon>Pezizomycotina</taxon>
        <taxon>Dothideomycetes</taxon>
        <taxon>Pleosporomycetidae</taxon>
        <taxon>Pleosporales</taxon>
        <taxon>Lophiotremataceae</taxon>
        <taxon>Lophiotrema</taxon>
    </lineage>
</organism>
<gene>
    <name evidence="2" type="ORF">BDV96DRAFT_509170</name>
</gene>
<proteinExistence type="predicted"/>
<feature type="domain" description="Heterokaryon incompatibility" evidence="1">
    <location>
        <begin position="1"/>
        <end position="103"/>
    </location>
</feature>
<dbReference type="InterPro" id="IPR010730">
    <property type="entry name" value="HET"/>
</dbReference>
<accession>A0A6A5YHC4</accession>
<protein>
    <submittedName>
        <fullName evidence="2">Heterokaryon incompatibility protein-domain-containing protein</fullName>
    </submittedName>
</protein>
<feature type="non-terminal residue" evidence="2">
    <location>
        <position position="1"/>
    </location>
</feature>
<evidence type="ECO:0000313" key="3">
    <source>
        <dbReference type="Proteomes" id="UP000799770"/>
    </source>
</evidence>
<sequence length="134" mass="15550">CINQQDVEEKNIQVPLMTDIYSRAAFVVTYMGPEEPDNKEGFALLERLKEFYNRRRSDTALGSLVLHDYRLEDLGLPPSDDPSWASLRKILLRPWSSRVWIVQNFVVNEINYLVCGRTSMTLWENPLSCHLCDS</sequence>
<keyword evidence="3" id="KW-1185">Reference proteome</keyword>
<dbReference type="Proteomes" id="UP000799770">
    <property type="component" value="Unassembled WGS sequence"/>
</dbReference>
<evidence type="ECO:0000259" key="1">
    <source>
        <dbReference type="Pfam" id="PF06985"/>
    </source>
</evidence>
<name>A0A6A5YHC4_9PLEO</name>
<evidence type="ECO:0000313" key="2">
    <source>
        <dbReference type="EMBL" id="KAF2105548.1"/>
    </source>
</evidence>
<dbReference type="AlphaFoldDB" id="A0A6A5YHC4"/>
<dbReference type="OrthoDB" id="2157530at2759"/>
<dbReference type="PANTHER" id="PTHR24148">
    <property type="entry name" value="ANKYRIN REPEAT DOMAIN-CONTAINING PROTEIN 39 HOMOLOG-RELATED"/>
    <property type="match status" value="1"/>
</dbReference>
<dbReference type="PANTHER" id="PTHR24148:SF64">
    <property type="entry name" value="HETEROKARYON INCOMPATIBILITY DOMAIN-CONTAINING PROTEIN"/>
    <property type="match status" value="1"/>
</dbReference>